<protein>
    <submittedName>
        <fullName evidence="2">Uncharacterized protein</fullName>
    </submittedName>
</protein>
<name>A0A645DH69_9ZZZZ</name>
<comment type="caution">
    <text evidence="2">The sequence shown here is derived from an EMBL/GenBank/DDBJ whole genome shotgun (WGS) entry which is preliminary data.</text>
</comment>
<evidence type="ECO:0000256" key="1">
    <source>
        <dbReference type="SAM" id="MobiDB-lite"/>
    </source>
</evidence>
<sequence length="93" mass="9573">MRPPRAARSVVPNPGSGRYGHSPGKDESKRNQNFKGTDSAGPALAGDGESVYPAGPRGAGSAGPGRSTGRLRQVGREFSPCAQRGIARLLPFG</sequence>
<reference evidence="2" key="1">
    <citation type="submission" date="2019-08" db="EMBL/GenBank/DDBJ databases">
        <authorList>
            <person name="Kucharzyk K."/>
            <person name="Murdoch R.W."/>
            <person name="Higgins S."/>
            <person name="Loffler F."/>
        </authorList>
    </citation>
    <scope>NUCLEOTIDE SEQUENCE</scope>
</reference>
<accession>A0A645DH69</accession>
<feature type="region of interest" description="Disordered" evidence="1">
    <location>
        <begin position="1"/>
        <end position="78"/>
    </location>
</feature>
<dbReference type="AlphaFoldDB" id="A0A645DH69"/>
<proteinExistence type="predicted"/>
<evidence type="ECO:0000313" key="2">
    <source>
        <dbReference type="EMBL" id="MPM88591.1"/>
    </source>
</evidence>
<gene>
    <name evidence="2" type="ORF">SDC9_135695</name>
</gene>
<dbReference type="EMBL" id="VSSQ01036185">
    <property type="protein sequence ID" value="MPM88591.1"/>
    <property type="molecule type" value="Genomic_DNA"/>
</dbReference>
<organism evidence="2">
    <name type="scientific">bioreactor metagenome</name>
    <dbReference type="NCBI Taxonomy" id="1076179"/>
    <lineage>
        <taxon>unclassified sequences</taxon>
        <taxon>metagenomes</taxon>
        <taxon>ecological metagenomes</taxon>
    </lineage>
</organism>